<dbReference type="Pfam" id="PF01656">
    <property type="entry name" value="CbiA"/>
    <property type="match status" value="1"/>
</dbReference>
<dbReference type="InterPro" id="IPR002586">
    <property type="entry name" value="CobQ/CobB/MinD/ParA_Nub-bd_dom"/>
</dbReference>
<sequence length="472" mass="50302">MGSGTLADFRSWVSPDVPARIPIDARLHPVISTAESNPEVRRCPALLIGGGASGQGKTTVTAALARYHRNRGRRVRVFKAGPDFLDPMILERASGHPVETLDLWITGETDARDRLYRAAGEADLILIEGVMGLFDGHPSSAEIAERFAIPVLAAISGQAMAQTFAALAHGLASFRPGLPMAGVFANRVSGERHYELLTEVLPAGLPPLGYLPRVEEIALPSRHLGLVQAGEIDDLEARLEAAADRLVWTAPGLPEAVAFAPVSEDLSPPPLLRGRRIAIARDAAFAFLYPANLELLARMGAELVFFSPLAGVRLPAADAVYLPGGYPELHLDALAANRGLKQDLAAHVAAGVPLLAECGGMLYLLERLADAQGHEAAMAGLLPGEARMQGRLAALGPQEVALPEGALRGHTFHHSRLETPLAPLTRARCPNGRETAEAVYRRGRLTASYVHLYFPSNPTAAARLFLSEASGR</sequence>
<organism evidence="12 13">
    <name type="scientific">Thioflavicoccus mobilis 8321</name>
    <dbReference type="NCBI Taxonomy" id="765912"/>
    <lineage>
        <taxon>Bacteria</taxon>
        <taxon>Pseudomonadati</taxon>
        <taxon>Pseudomonadota</taxon>
        <taxon>Gammaproteobacteria</taxon>
        <taxon>Chromatiales</taxon>
        <taxon>Chromatiaceae</taxon>
        <taxon>Thioflavicoccus</taxon>
    </lineage>
</organism>
<dbReference type="Gene3D" id="3.40.50.300">
    <property type="entry name" value="P-loop containing nucleotide triphosphate hydrolases"/>
    <property type="match status" value="2"/>
</dbReference>
<feature type="domain" description="CobB/CobQ-like glutamine amidotransferase" evidence="11">
    <location>
        <begin position="276"/>
        <end position="457"/>
    </location>
</feature>
<accession>L0GVG0</accession>
<dbReference type="InterPro" id="IPR011698">
    <property type="entry name" value="GATase_3"/>
</dbReference>
<evidence type="ECO:0000256" key="6">
    <source>
        <dbReference type="ARBA" id="ARBA00022840"/>
    </source>
</evidence>
<dbReference type="HOGENOM" id="CLU_022752_0_2_6"/>
<evidence type="ECO:0000256" key="5">
    <source>
        <dbReference type="ARBA" id="ARBA00022741"/>
    </source>
</evidence>
<feature type="active site" description="Nucleophile" evidence="9">
    <location>
        <position position="358"/>
    </location>
</feature>
<dbReference type="PANTHER" id="PTHR43873">
    <property type="entry name" value="COBYRINATE A,C-DIAMIDE SYNTHASE"/>
    <property type="match status" value="1"/>
</dbReference>
<dbReference type="STRING" id="765912.Thimo_0500"/>
<protein>
    <recommendedName>
        <fullName evidence="9">Cobyrinate a,c-diamide synthase</fullName>
        <ecNumber evidence="9">6.3.5.11</ecNumber>
    </recommendedName>
    <alternativeName>
        <fullName evidence="9">Cobyrinic acid a,c-diamide synthetase</fullName>
    </alternativeName>
</protein>
<dbReference type="KEGG" id="tmb:Thimo_0500"/>
<keyword evidence="4 9" id="KW-0436">Ligase</keyword>
<keyword evidence="13" id="KW-1185">Reference proteome</keyword>
<dbReference type="PATRIC" id="fig|765912.4.peg.484"/>
<dbReference type="GO" id="GO:0042242">
    <property type="term" value="F:cobyrinic acid a,c-diamide synthase activity"/>
    <property type="evidence" value="ECO:0007669"/>
    <property type="project" value="UniProtKB-UniRule"/>
</dbReference>
<dbReference type="SUPFAM" id="SSF52317">
    <property type="entry name" value="Class I glutamine amidotransferase-like"/>
    <property type="match status" value="1"/>
</dbReference>
<evidence type="ECO:0000256" key="4">
    <source>
        <dbReference type="ARBA" id="ARBA00022598"/>
    </source>
</evidence>
<gene>
    <name evidence="9" type="primary">cbiA</name>
    <name evidence="12" type="ORF">Thimo_0500</name>
</gene>
<reference evidence="12 13" key="1">
    <citation type="submission" date="2011-09" db="EMBL/GenBank/DDBJ databases">
        <title>Complete sequence of chromosome of Thioflavicoccus mobilis 8321.</title>
        <authorList>
            <consortium name="US DOE Joint Genome Institute"/>
            <person name="Lucas S."/>
            <person name="Han J."/>
            <person name="Lapidus A."/>
            <person name="Cheng J.-F."/>
            <person name="Goodwin L."/>
            <person name="Pitluck S."/>
            <person name="Peters L."/>
            <person name="Ovchinnikova G."/>
            <person name="Lu M."/>
            <person name="Detter J.C."/>
            <person name="Han C."/>
            <person name="Tapia R."/>
            <person name="Land M."/>
            <person name="Hauser L."/>
            <person name="Kyrpides N."/>
            <person name="Ivanova N."/>
            <person name="Pagani I."/>
            <person name="Vogl K."/>
            <person name="Liu Z."/>
            <person name="Imhoff J."/>
            <person name="Thiel V."/>
            <person name="Frigaard N.-U."/>
            <person name="Bryant D."/>
            <person name="Woyke T."/>
        </authorList>
    </citation>
    <scope>NUCLEOTIDE SEQUENCE [LARGE SCALE GENOMIC DNA]</scope>
    <source>
        <strain evidence="12 13">8321</strain>
    </source>
</reference>
<feature type="domain" description="CobQ/CobB/MinD/ParA nucleotide binding" evidence="10">
    <location>
        <begin position="47"/>
        <end position="224"/>
    </location>
</feature>
<keyword evidence="5 9" id="KW-0547">Nucleotide-binding</keyword>
<keyword evidence="7 9" id="KW-0460">Magnesium</keyword>
<evidence type="ECO:0000313" key="13">
    <source>
        <dbReference type="Proteomes" id="UP000010816"/>
    </source>
</evidence>
<evidence type="ECO:0000259" key="11">
    <source>
        <dbReference type="Pfam" id="PF07685"/>
    </source>
</evidence>
<dbReference type="GO" id="GO:0005524">
    <property type="term" value="F:ATP binding"/>
    <property type="evidence" value="ECO:0007669"/>
    <property type="project" value="UniProtKB-UniRule"/>
</dbReference>
<dbReference type="GO" id="GO:0009236">
    <property type="term" value="P:cobalamin biosynthetic process"/>
    <property type="evidence" value="ECO:0007669"/>
    <property type="project" value="UniProtKB-UniRule"/>
</dbReference>
<name>L0GVG0_9GAMM</name>
<dbReference type="UniPathway" id="UPA00148">
    <property type="reaction ID" value="UER00231"/>
</dbReference>
<keyword evidence="8 9" id="KW-0315">Glutamine amidotransferase</keyword>
<comment type="similarity">
    <text evidence="9">Belongs to the CobB/CbiA family.</text>
</comment>
<feature type="site" description="Increases nucleophilicity of active site Cys" evidence="9">
    <location>
        <position position="451"/>
    </location>
</feature>
<comment type="cofactor">
    <cofactor evidence="1 9">
        <name>Mg(2+)</name>
        <dbReference type="ChEBI" id="CHEBI:18420"/>
    </cofactor>
</comment>
<dbReference type="eggNOG" id="COG1797">
    <property type="taxonomic scope" value="Bacteria"/>
</dbReference>
<dbReference type="Pfam" id="PF07685">
    <property type="entry name" value="GATase_3"/>
    <property type="match status" value="1"/>
</dbReference>
<comment type="similarity">
    <text evidence="2">Belongs to the CobB/CobQ family. CobQ subfamily.</text>
</comment>
<evidence type="ECO:0000256" key="2">
    <source>
        <dbReference type="ARBA" id="ARBA00006205"/>
    </source>
</evidence>
<comment type="pathway">
    <text evidence="9">Cofactor biosynthesis; adenosylcobalamin biosynthesis; cob(II)yrinate a,c-diamide from sirohydrochlorin (anaerobic route): step 10/10.</text>
</comment>
<evidence type="ECO:0000256" key="7">
    <source>
        <dbReference type="ARBA" id="ARBA00022842"/>
    </source>
</evidence>
<keyword evidence="6 9" id="KW-0067">ATP-binding</keyword>
<evidence type="ECO:0000256" key="3">
    <source>
        <dbReference type="ARBA" id="ARBA00022573"/>
    </source>
</evidence>
<dbReference type="PANTHER" id="PTHR43873:SF1">
    <property type="entry name" value="COBYRINATE A,C-DIAMIDE SYNTHASE"/>
    <property type="match status" value="1"/>
</dbReference>
<dbReference type="PROSITE" id="PS51274">
    <property type="entry name" value="GATASE_COBBQ"/>
    <property type="match status" value="1"/>
</dbReference>
<dbReference type="AlphaFoldDB" id="L0GVG0"/>
<dbReference type="InterPro" id="IPR029062">
    <property type="entry name" value="Class_I_gatase-like"/>
</dbReference>
<evidence type="ECO:0000256" key="9">
    <source>
        <dbReference type="HAMAP-Rule" id="MF_00027"/>
    </source>
</evidence>
<comment type="catalytic activity">
    <reaction evidence="9">
        <text>cob(II)yrinate + 2 L-glutamine + 2 ATP + 2 H2O = cob(II)yrinate a,c diamide + 2 L-glutamate + 2 ADP + 2 phosphate + 2 H(+)</text>
        <dbReference type="Rhea" id="RHEA:26289"/>
        <dbReference type="ChEBI" id="CHEBI:15377"/>
        <dbReference type="ChEBI" id="CHEBI:15378"/>
        <dbReference type="ChEBI" id="CHEBI:29985"/>
        <dbReference type="ChEBI" id="CHEBI:30616"/>
        <dbReference type="ChEBI" id="CHEBI:43474"/>
        <dbReference type="ChEBI" id="CHEBI:58359"/>
        <dbReference type="ChEBI" id="CHEBI:58537"/>
        <dbReference type="ChEBI" id="CHEBI:58894"/>
        <dbReference type="ChEBI" id="CHEBI:456216"/>
        <dbReference type="EC" id="6.3.5.11"/>
    </reaction>
</comment>
<dbReference type="CDD" id="cd05388">
    <property type="entry name" value="CobB_N"/>
    <property type="match status" value="1"/>
</dbReference>
<dbReference type="InterPro" id="IPR004484">
    <property type="entry name" value="CbiA/CobB_synth"/>
</dbReference>
<evidence type="ECO:0000259" key="10">
    <source>
        <dbReference type="Pfam" id="PF01656"/>
    </source>
</evidence>
<dbReference type="HAMAP" id="MF_00027">
    <property type="entry name" value="CobB_CbiA"/>
    <property type="match status" value="1"/>
</dbReference>
<dbReference type="Proteomes" id="UP000010816">
    <property type="component" value="Chromosome"/>
</dbReference>
<comment type="function">
    <text evidence="9">Catalyzes the ATP-dependent amidation of the two carboxylate groups at positions a and c of cobyrinate, using either L-glutamine or ammonia as the nitrogen source.</text>
</comment>
<keyword evidence="3 9" id="KW-0169">Cobalamin biosynthesis</keyword>
<evidence type="ECO:0000256" key="8">
    <source>
        <dbReference type="ARBA" id="ARBA00022962"/>
    </source>
</evidence>
<dbReference type="NCBIfam" id="NF002204">
    <property type="entry name" value="PRK01077.1"/>
    <property type="match status" value="1"/>
</dbReference>
<dbReference type="EC" id="6.3.5.11" evidence="9"/>
<comment type="miscellaneous">
    <text evidence="9">The a and c carboxylates of cobyrinate are activated for nucleophilic attack via formation of a phosphorylated intermediate by ATP. CbiA catalyzes first the amidation of the c-carboxylate, and then that of the a-carboxylate.</text>
</comment>
<dbReference type="EMBL" id="CP003051">
    <property type="protein sequence ID" value="AGA89355.1"/>
    <property type="molecule type" value="Genomic_DNA"/>
</dbReference>
<proteinExistence type="inferred from homology"/>
<evidence type="ECO:0000313" key="12">
    <source>
        <dbReference type="EMBL" id="AGA89355.1"/>
    </source>
</evidence>
<comment type="domain">
    <text evidence="9">Comprises of two domains. The C-terminal domain contains the binding site for glutamine and catalyzes the hydrolysis of this substrate to glutamate and ammonia. The N-terminal domain is anticipated to bind ATP and cobyrinate and catalyzes the ultimate synthesis of the diamide product. The ammonia produced via the glutaminase domain is probably translocated to the adjacent domain via a molecular tunnel, where it reacts with an activated intermediate.</text>
</comment>
<dbReference type="SUPFAM" id="SSF52540">
    <property type="entry name" value="P-loop containing nucleoside triphosphate hydrolases"/>
    <property type="match status" value="1"/>
</dbReference>
<evidence type="ECO:0000256" key="1">
    <source>
        <dbReference type="ARBA" id="ARBA00001946"/>
    </source>
</evidence>
<dbReference type="InterPro" id="IPR027417">
    <property type="entry name" value="P-loop_NTPase"/>
</dbReference>
<dbReference type="CDD" id="cd03130">
    <property type="entry name" value="GATase1_CobB"/>
    <property type="match status" value="1"/>
</dbReference>
<dbReference type="Gene3D" id="3.40.50.880">
    <property type="match status" value="1"/>
</dbReference>